<dbReference type="Pfam" id="PF02432">
    <property type="entry name" value="Fimbrial_K88"/>
    <property type="match status" value="1"/>
</dbReference>
<evidence type="ECO:0000313" key="5">
    <source>
        <dbReference type="Proteomes" id="UP000238163"/>
    </source>
</evidence>
<sequence length="258" mass="28367">MRNIMKKKKLITSTIMSGLLISGLANANYSQEIKFGGTIINSAPGWEVSLAEGLKGKINNIRIDKSDLSKEGDTVRYTLFDKDELTILKAVMKSAATKGQPQLAPTVSFQDNQGRDMVLDGQCFEGVQGCSNKLTIDAKNASDQQIGVLEITVNGEYAVLSKTSGPLLHTNRGEDNYALTWLLNMPYASNYNYTRNNDSSYVWFNELLEGDFSNQQNIAAAIGVGFQKVEFIAEDKADSTPLQTGTWEATTNVNVTWQ</sequence>
<keyword evidence="1 3" id="KW-0732">Signal</keyword>
<evidence type="ECO:0000313" key="4">
    <source>
        <dbReference type="EMBL" id="PRQ68029.1"/>
    </source>
</evidence>
<dbReference type="Proteomes" id="UP000238163">
    <property type="component" value="Unassembled WGS sequence"/>
</dbReference>
<evidence type="ECO:0000256" key="2">
    <source>
        <dbReference type="ARBA" id="ARBA00049989"/>
    </source>
</evidence>
<proteinExistence type="inferred from homology"/>
<dbReference type="EMBL" id="NWTN01000004">
    <property type="protein sequence ID" value="PRQ68029.1"/>
    <property type="molecule type" value="Genomic_DNA"/>
</dbReference>
<feature type="chain" id="PRO_5047309169" evidence="3">
    <location>
        <begin position="28"/>
        <end position="258"/>
    </location>
</feature>
<organism evidence="4 5">
    <name type="scientific">Vibrio mediterranei</name>
    <dbReference type="NCBI Taxonomy" id="689"/>
    <lineage>
        <taxon>Bacteria</taxon>
        <taxon>Pseudomonadati</taxon>
        <taxon>Pseudomonadota</taxon>
        <taxon>Gammaproteobacteria</taxon>
        <taxon>Vibrionales</taxon>
        <taxon>Vibrionaceae</taxon>
        <taxon>Vibrio</taxon>
    </lineage>
</organism>
<name>A0ABX5DEH0_9VIBR</name>
<evidence type="ECO:0000256" key="1">
    <source>
        <dbReference type="ARBA" id="ARBA00022729"/>
    </source>
</evidence>
<keyword evidence="5" id="KW-1185">Reference proteome</keyword>
<comment type="similarity">
    <text evidence="2">Belongs to the fimbrial K88 protein family.</text>
</comment>
<gene>
    <name evidence="4" type="ORF">COR51_10330</name>
</gene>
<dbReference type="InterPro" id="IPR003467">
    <property type="entry name" value="Fimbrial_K88_FaeH"/>
</dbReference>
<feature type="signal peptide" evidence="3">
    <location>
        <begin position="1"/>
        <end position="27"/>
    </location>
</feature>
<protein>
    <submittedName>
        <fullName evidence="4">Uncharacterized protein</fullName>
    </submittedName>
</protein>
<reference evidence="4 5" key="1">
    <citation type="submission" date="2018-03" db="EMBL/GenBank/DDBJ databases">
        <title>Genetic Diversity and Phenotypic Plasticity of AHL Mediated Quorum Sensing in Environmental Strains of Vibrio mediterranei.</title>
        <authorList>
            <person name="Lantoine F."/>
            <person name="Vouve F."/>
        </authorList>
    </citation>
    <scope>NUCLEOTIDE SEQUENCE [LARGE SCALE GENOMIC DNA]</scope>
    <source>
        <strain evidence="4 5">17LN0615E</strain>
    </source>
</reference>
<comment type="caution">
    <text evidence="4">The sequence shown here is derived from an EMBL/GenBank/DDBJ whole genome shotgun (WGS) entry which is preliminary data.</text>
</comment>
<evidence type="ECO:0000256" key="3">
    <source>
        <dbReference type="SAM" id="SignalP"/>
    </source>
</evidence>
<accession>A0ABX5DEH0</accession>